<feature type="non-terminal residue" evidence="7">
    <location>
        <position position="361"/>
    </location>
</feature>
<dbReference type="GO" id="GO:0003677">
    <property type="term" value="F:DNA binding"/>
    <property type="evidence" value="ECO:0007669"/>
    <property type="project" value="InterPro"/>
</dbReference>
<dbReference type="InterPro" id="IPR009668">
    <property type="entry name" value="RNA_pol-assoc_fac_A49-like"/>
</dbReference>
<organism evidence="7 8">
    <name type="scientific">Brenthis ino</name>
    <name type="common">lesser marbled fritillary</name>
    <dbReference type="NCBI Taxonomy" id="405034"/>
    <lineage>
        <taxon>Eukaryota</taxon>
        <taxon>Metazoa</taxon>
        <taxon>Ecdysozoa</taxon>
        <taxon>Arthropoda</taxon>
        <taxon>Hexapoda</taxon>
        <taxon>Insecta</taxon>
        <taxon>Pterygota</taxon>
        <taxon>Neoptera</taxon>
        <taxon>Endopterygota</taxon>
        <taxon>Lepidoptera</taxon>
        <taxon>Glossata</taxon>
        <taxon>Ditrysia</taxon>
        <taxon>Papilionoidea</taxon>
        <taxon>Nymphalidae</taxon>
        <taxon>Heliconiinae</taxon>
        <taxon>Argynnini</taxon>
        <taxon>Brenthis</taxon>
    </lineage>
</organism>
<keyword evidence="3" id="KW-0240">DNA-directed RNA polymerase</keyword>
<gene>
    <name evidence="7" type="ORF">BINO364_LOCUS15807</name>
</gene>
<dbReference type="PANTHER" id="PTHR14440">
    <property type="entry name" value="DNA-DIRECTED RNA POLYMERASE I SUBUNIT RPA49"/>
    <property type="match status" value="1"/>
</dbReference>
<dbReference type="Proteomes" id="UP000838878">
    <property type="component" value="Chromosome 9"/>
</dbReference>
<comment type="subcellular location">
    <subcellularLocation>
        <location evidence="1">Nucleus</location>
        <location evidence="1">Nucleolus</location>
    </subcellularLocation>
</comment>
<sequence length="361" mass="40736">MTQIQIEEVYPKSGVYPMVMNFQNGYITEKFTSQDCTIFNNSKTNSKTLVTEVDGVLYAGDEETEELGKTYILTRNKITGKVRIIESGVVNVKPMLNLKEELSTAPLLETSTLELSRKFGSKKAKQQMEQREKLKVNVETVTEQMQNVTQDISEETLDLSAYDKTNSDDFYVPPIDRKAESVNGVYDLNKILTEEQFEKIISELEGKEYQSQMLPVVKNIISKNTLSPKLKVLAVYANSLIHLYNSMVKEISRKGFTACPYSMTLNTIIMNGFMTSSNGRKTRPAPFKDKSLCHAIVFLLLLNNYKIELDTLCEAVKITPSTVSNKVRVTGASVVTTSNKKIVQLKLPLNKSSFRRKSTKI</sequence>
<dbReference type="AlphaFoldDB" id="A0A8J9V3A5"/>
<name>A0A8J9V3A5_9NEOP</name>
<reference evidence="7" key="1">
    <citation type="submission" date="2021-12" db="EMBL/GenBank/DDBJ databases">
        <authorList>
            <person name="Martin H S."/>
        </authorList>
    </citation>
    <scope>NUCLEOTIDE SEQUENCE</scope>
</reference>
<proteinExistence type="inferred from homology"/>
<dbReference type="EMBL" id="OV170229">
    <property type="protein sequence ID" value="CAH0730878.1"/>
    <property type="molecule type" value="Genomic_DNA"/>
</dbReference>
<evidence type="ECO:0000256" key="2">
    <source>
        <dbReference type="ARBA" id="ARBA00009430"/>
    </source>
</evidence>
<evidence type="ECO:0000256" key="6">
    <source>
        <dbReference type="SAM" id="Coils"/>
    </source>
</evidence>
<dbReference type="OrthoDB" id="277398at2759"/>
<evidence type="ECO:0000256" key="4">
    <source>
        <dbReference type="ARBA" id="ARBA00023163"/>
    </source>
</evidence>
<comment type="similarity">
    <text evidence="2">Belongs to the eukaryotic RPA49/POLR1E RNA polymerase subunit family.</text>
</comment>
<dbReference type="GO" id="GO:0000428">
    <property type="term" value="C:DNA-directed RNA polymerase complex"/>
    <property type="evidence" value="ECO:0007669"/>
    <property type="project" value="UniProtKB-KW"/>
</dbReference>
<evidence type="ECO:0000313" key="8">
    <source>
        <dbReference type="Proteomes" id="UP000838878"/>
    </source>
</evidence>
<evidence type="ECO:0000313" key="7">
    <source>
        <dbReference type="EMBL" id="CAH0730878.1"/>
    </source>
</evidence>
<evidence type="ECO:0000256" key="5">
    <source>
        <dbReference type="ARBA" id="ARBA00023242"/>
    </source>
</evidence>
<dbReference type="GO" id="GO:0006351">
    <property type="term" value="P:DNA-templated transcription"/>
    <property type="evidence" value="ECO:0007669"/>
    <property type="project" value="InterPro"/>
</dbReference>
<protein>
    <recommendedName>
        <fullName evidence="9">DNA-directed RNA polymerase I subunit RPA49</fullName>
    </recommendedName>
</protein>
<dbReference type="GO" id="GO:0005730">
    <property type="term" value="C:nucleolus"/>
    <property type="evidence" value="ECO:0007669"/>
    <property type="project" value="UniProtKB-SubCell"/>
</dbReference>
<keyword evidence="8" id="KW-1185">Reference proteome</keyword>
<accession>A0A8J9V3A5</accession>
<evidence type="ECO:0008006" key="9">
    <source>
        <dbReference type="Google" id="ProtNLM"/>
    </source>
</evidence>
<evidence type="ECO:0000256" key="3">
    <source>
        <dbReference type="ARBA" id="ARBA00022478"/>
    </source>
</evidence>
<evidence type="ECO:0000256" key="1">
    <source>
        <dbReference type="ARBA" id="ARBA00004604"/>
    </source>
</evidence>
<keyword evidence="6" id="KW-0175">Coiled coil</keyword>
<dbReference type="Pfam" id="PF06870">
    <property type="entry name" value="RNA_pol_I_A49"/>
    <property type="match status" value="1"/>
</dbReference>
<keyword evidence="5" id="KW-0539">Nucleus</keyword>
<feature type="coiled-coil region" evidence="6">
    <location>
        <begin position="124"/>
        <end position="151"/>
    </location>
</feature>
<keyword evidence="4" id="KW-0804">Transcription</keyword>